<reference evidence="4 5" key="1">
    <citation type="journal article" date="2018" name="Microb. Genom.">
        <title>Expanding an expanded genome: long-read sequencing of Trypanosoma cruzi.</title>
        <authorList>
            <person name="Berna L."/>
            <person name="Rodriguez M."/>
            <person name="Chiribao M.L."/>
            <person name="Parodi-Talice A."/>
            <person name="Pita S."/>
            <person name="Rijo G."/>
            <person name="Alvarez-Valin F."/>
            <person name="Robello C."/>
        </authorList>
    </citation>
    <scope>NUCLEOTIDE SEQUENCE [LARGE SCALE GENOMIC DNA]</scope>
    <source>
        <strain evidence="4 5">TCC</strain>
    </source>
</reference>
<dbReference type="VEuPathDB" id="TriTrypDB:TcCL_ESM08130"/>
<dbReference type="VEuPathDB" id="TriTrypDB:TcCLB.506939.110"/>
<dbReference type="VEuPathDB" id="TriTrypDB:C4B63_36g86"/>
<keyword evidence="3" id="KW-0732">Signal</keyword>
<feature type="compositionally biased region" description="Low complexity" evidence="1">
    <location>
        <begin position="237"/>
        <end position="247"/>
    </location>
</feature>
<evidence type="ECO:0000313" key="5">
    <source>
        <dbReference type="Proteomes" id="UP000246078"/>
    </source>
</evidence>
<dbReference type="AlphaFoldDB" id="A0A2V2WQ26"/>
<evidence type="ECO:0000313" key="4">
    <source>
        <dbReference type="EMBL" id="PWV09789.1"/>
    </source>
</evidence>
<dbReference type="VEuPathDB" id="TriTrypDB:TCDM_10569"/>
<dbReference type="VEuPathDB" id="TriTrypDB:TcCLB.504239.420"/>
<sequence>MAMMMSGRVLLVCALCVLWCGAGGGGCTEGQLPDVGPLVNSESGGVITGNPTGHTVPDGAGKHSAEQTQLNNVEGSTSREVSLEAPLQPVSTTQQTPSSSEPTDSLTNSQSSGGKRQDVQHEDPPGRPGTSLNQEENKDVSNGNQQSIDPPSPSGNDDVVSSNSGERTEDTPGSTETFDAAPSEEGQERENVTPFLEQPRETSTAAPAVTTQTSSTTPTDVGESSTVKMSEASPQSTGTANTNDTTTKIGDSDGSTAAFHTTSPLLLLIVVACAAAAAVVAA</sequence>
<gene>
    <name evidence="4" type="ORF">C3747_75g120</name>
</gene>
<dbReference type="VEuPathDB" id="TriTrypDB:TcYC6_0159020"/>
<evidence type="ECO:0000256" key="2">
    <source>
        <dbReference type="SAM" id="Phobius"/>
    </source>
</evidence>
<feature type="compositionally biased region" description="Low complexity" evidence="1">
    <location>
        <begin position="202"/>
        <end position="219"/>
    </location>
</feature>
<organism evidence="4 5">
    <name type="scientific">Trypanosoma cruzi</name>
    <dbReference type="NCBI Taxonomy" id="5693"/>
    <lineage>
        <taxon>Eukaryota</taxon>
        <taxon>Discoba</taxon>
        <taxon>Euglenozoa</taxon>
        <taxon>Kinetoplastea</taxon>
        <taxon>Metakinetoplastina</taxon>
        <taxon>Trypanosomatida</taxon>
        <taxon>Trypanosomatidae</taxon>
        <taxon>Trypanosoma</taxon>
        <taxon>Schizotrypanum</taxon>
    </lineage>
</organism>
<evidence type="ECO:0000256" key="1">
    <source>
        <dbReference type="SAM" id="MobiDB-lite"/>
    </source>
</evidence>
<evidence type="ECO:0000256" key="3">
    <source>
        <dbReference type="SAM" id="SignalP"/>
    </source>
</evidence>
<feature type="region of interest" description="Disordered" evidence="1">
    <location>
        <begin position="45"/>
        <end position="254"/>
    </location>
</feature>
<dbReference type="VEuPathDB" id="TriTrypDB:TcBrA4_0171090"/>
<dbReference type="Proteomes" id="UP000246078">
    <property type="component" value="Unassembled WGS sequence"/>
</dbReference>
<feature type="compositionally biased region" description="Basic and acidic residues" evidence="1">
    <location>
        <begin position="115"/>
        <end position="125"/>
    </location>
</feature>
<comment type="caution">
    <text evidence="4">The sequence shown here is derived from an EMBL/GenBank/DDBJ whole genome shotgun (WGS) entry which is preliminary data.</text>
</comment>
<dbReference type="EMBL" id="PRFC01000075">
    <property type="protein sequence ID" value="PWV09789.1"/>
    <property type="molecule type" value="Genomic_DNA"/>
</dbReference>
<keyword evidence="2" id="KW-0472">Membrane</keyword>
<feature type="compositionally biased region" description="Polar residues" evidence="1">
    <location>
        <begin position="159"/>
        <end position="177"/>
    </location>
</feature>
<feature type="compositionally biased region" description="Polar residues" evidence="1">
    <location>
        <begin position="104"/>
        <end position="114"/>
    </location>
</feature>
<dbReference type="VEuPathDB" id="TriTrypDB:C3747_75g120"/>
<dbReference type="VEuPathDB" id="TriTrypDB:TcG_11693"/>
<dbReference type="VEuPathDB" id="TriTrypDB:BCY84_16960"/>
<feature type="signal peptide" evidence="3">
    <location>
        <begin position="1"/>
        <end position="25"/>
    </location>
</feature>
<name>A0A2V2WQ26_TRYCR</name>
<keyword evidence="2" id="KW-1133">Transmembrane helix</keyword>
<dbReference type="VEuPathDB" id="TriTrypDB:ECC02_012830"/>
<feature type="compositionally biased region" description="Polar residues" evidence="1">
    <location>
        <begin position="222"/>
        <end position="236"/>
    </location>
</feature>
<accession>A0A2V2WQ26</accession>
<dbReference type="VEuPathDB" id="TriTrypDB:TcCLB.510361.110"/>
<feature type="chain" id="PRO_5015927940" evidence="3">
    <location>
        <begin position="26"/>
        <end position="282"/>
    </location>
</feature>
<feature type="compositionally biased region" description="Polar residues" evidence="1">
    <location>
        <begin position="66"/>
        <end position="80"/>
    </location>
</feature>
<feature type="transmembrane region" description="Helical" evidence="2">
    <location>
        <begin position="265"/>
        <end position="281"/>
    </location>
</feature>
<feature type="compositionally biased region" description="Polar residues" evidence="1">
    <location>
        <begin position="130"/>
        <end position="149"/>
    </location>
</feature>
<keyword evidence="2" id="KW-0812">Transmembrane</keyword>
<protein>
    <submittedName>
        <fullName evidence="4">Mucin-associated surface protein (MASP)</fullName>
    </submittedName>
</protein>
<feature type="compositionally biased region" description="Low complexity" evidence="1">
    <location>
        <begin position="86"/>
        <end position="103"/>
    </location>
</feature>
<dbReference type="VEuPathDB" id="TriTrypDB:TCSYLVIO_009491"/>
<dbReference type="VEuPathDB" id="TriTrypDB:Tc_MARK_2182"/>
<proteinExistence type="predicted"/>